<reference evidence="4" key="2">
    <citation type="submission" date="2019-06" db="EMBL/GenBank/DDBJ databases">
        <title>Genomics analysis of Aphanomyces spp. identifies a new class of oomycete effector associated with host adaptation.</title>
        <authorList>
            <person name="Gaulin E."/>
        </authorList>
    </citation>
    <scope>NUCLEOTIDE SEQUENCE</scope>
    <source>
        <strain evidence="4">CBS 578.67</strain>
    </source>
</reference>
<evidence type="ECO:0000256" key="2">
    <source>
        <dbReference type="SAM" id="Phobius"/>
    </source>
</evidence>
<feature type="transmembrane region" description="Helical" evidence="2">
    <location>
        <begin position="46"/>
        <end position="63"/>
    </location>
</feature>
<proteinExistence type="predicted"/>
<dbReference type="InterPro" id="IPR039261">
    <property type="entry name" value="FNR_nucleotide-bd"/>
</dbReference>
<dbReference type="AlphaFoldDB" id="A0A485L045"/>
<evidence type="ECO:0000313" key="5">
    <source>
        <dbReference type="EMBL" id="VFT90775.1"/>
    </source>
</evidence>
<reference evidence="5 6" key="1">
    <citation type="submission" date="2019-03" db="EMBL/GenBank/DDBJ databases">
        <authorList>
            <person name="Gaulin E."/>
            <person name="Dumas B."/>
        </authorList>
    </citation>
    <scope>NUCLEOTIDE SEQUENCE [LARGE SCALE GENOMIC DNA]</scope>
    <source>
        <strain evidence="5">CBS 568.67</strain>
    </source>
</reference>
<dbReference type="GO" id="GO:0016491">
    <property type="term" value="F:oxidoreductase activity"/>
    <property type="evidence" value="ECO:0007669"/>
    <property type="project" value="UniProtKB-KW"/>
</dbReference>
<keyword evidence="2" id="KW-0812">Transmembrane</keyword>
<accession>A0A485L045</accession>
<evidence type="ECO:0000256" key="1">
    <source>
        <dbReference type="ARBA" id="ARBA00023002"/>
    </source>
</evidence>
<dbReference type="PANTHER" id="PTHR11972:SF69">
    <property type="entry name" value="FERRIC REDUCTION OXIDASE 6-RELATED"/>
    <property type="match status" value="1"/>
</dbReference>
<dbReference type="CDD" id="cd06186">
    <property type="entry name" value="NOX_Duox_like_FAD_NADP"/>
    <property type="match status" value="1"/>
</dbReference>
<protein>
    <submittedName>
        <fullName evidence="5">Aste57867_13945 protein</fullName>
    </submittedName>
</protein>
<dbReference type="Gene3D" id="3.40.50.80">
    <property type="entry name" value="Nucleotide-binding domain of ferredoxin-NADP reductase (FNR) module"/>
    <property type="match status" value="1"/>
</dbReference>
<evidence type="ECO:0000313" key="6">
    <source>
        <dbReference type="Proteomes" id="UP000332933"/>
    </source>
</evidence>
<sequence>MSADRFADKVVRAVTTAASSGTDCKLTLRLDGPHGKPSLDVDDYDVLVLVAGGIGITPLLSLINRARHRAKANNNSAVEYYLHWVVRSPHELLLVEGLMFPIPTNVKTMFYVTHANESGHILCQTGDGVAYVAGRPVLDSIVNNERFQKDARVGVLACGPAPLVHDAEWHSHACGFDFHKEEFAF</sequence>
<evidence type="ECO:0000259" key="3">
    <source>
        <dbReference type="Pfam" id="PF08030"/>
    </source>
</evidence>
<dbReference type="EMBL" id="CAADRA010005516">
    <property type="protein sequence ID" value="VFT90775.1"/>
    <property type="molecule type" value="Genomic_DNA"/>
</dbReference>
<dbReference type="OrthoDB" id="167398at2759"/>
<dbReference type="Proteomes" id="UP000332933">
    <property type="component" value="Unassembled WGS sequence"/>
</dbReference>
<evidence type="ECO:0000313" key="4">
    <source>
        <dbReference type="EMBL" id="KAF0695233.1"/>
    </source>
</evidence>
<feature type="domain" description="Ferric reductase NAD binding" evidence="3">
    <location>
        <begin position="44"/>
        <end position="166"/>
    </location>
</feature>
<organism evidence="5 6">
    <name type="scientific">Aphanomyces stellatus</name>
    <dbReference type="NCBI Taxonomy" id="120398"/>
    <lineage>
        <taxon>Eukaryota</taxon>
        <taxon>Sar</taxon>
        <taxon>Stramenopiles</taxon>
        <taxon>Oomycota</taxon>
        <taxon>Saprolegniomycetes</taxon>
        <taxon>Saprolegniales</taxon>
        <taxon>Verrucalvaceae</taxon>
        <taxon>Aphanomyces</taxon>
    </lineage>
</organism>
<dbReference type="EMBL" id="VJMH01005495">
    <property type="protein sequence ID" value="KAF0695233.1"/>
    <property type="molecule type" value="Genomic_DNA"/>
</dbReference>
<dbReference type="Pfam" id="PF08030">
    <property type="entry name" value="NAD_binding_6"/>
    <property type="match status" value="1"/>
</dbReference>
<keyword evidence="1" id="KW-0560">Oxidoreductase</keyword>
<gene>
    <name evidence="5" type="primary">Aste57867_13945</name>
    <name evidence="4" type="ORF">As57867_013894</name>
    <name evidence="5" type="ORF">ASTE57867_13945</name>
</gene>
<dbReference type="SUPFAM" id="SSF52343">
    <property type="entry name" value="Ferredoxin reductase-like, C-terminal NADP-linked domain"/>
    <property type="match status" value="1"/>
</dbReference>
<keyword evidence="6" id="KW-1185">Reference proteome</keyword>
<keyword evidence="2" id="KW-1133">Transmembrane helix</keyword>
<keyword evidence="2" id="KW-0472">Membrane</keyword>
<dbReference type="InterPro" id="IPR050369">
    <property type="entry name" value="RBOH/FRE"/>
</dbReference>
<dbReference type="InterPro" id="IPR013121">
    <property type="entry name" value="Fe_red_NAD-bd_6"/>
</dbReference>
<name>A0A485L045_9STRA</name>
<dbReference type="GO" id="GO:0005886">
    <property type="term" value="C:plasma membrane"/>
    <property type="evidence" value="ECO:0007669"/>
    <property type="project" value="TreeGrafter"/>
</dbReference>
<dbReference type="PANTHER" id="PTHR11972">
    <property type="entry name" value="NADPH OXIDASE"/>
    <property type="match status" value="1"/>
</dbReference>